<comment type="similarity">
    <text evidence="2">Belongs to the bacterial solute-binding protein 2 family.</text>
</comment>
<feature type="signal peptide" evidence="3">
    <location>
        <begin position="1"/>
        <end position="24"/>
    </location>
</feature>
<comment type="subcellular location">
    <subcellularLocation>
        <location evidence="1">Periplasm</location>
    </subcellularLocation>
</comment>
<dbReference type="GO" id="GO:0030288">
    <property type="term" value="C:outer membrane-bounded periplasmic space"/>
    <property type="evidence" value="ECO:0007669"/>
    <property type="project" value="TreeGrafter"/>
</dbReference>
<dbReference type="Pfam" id="PF13407">
    <property type="entry name" value="Peripla_BP_4"/>
    <property type="match status" value="1"/>
</dbReference>
<keyword evidence="3" id="KW-0732">Signal</keyword>
<dbReference type="AlphaFoldDB" id="A0A2R8AAW8"/>
<sequence>MQVKPLKIAAMTLALMTPALSAQAERYAFITHAVDGDEWWQTMRNAADLAAQQMGVEVQHFNPTNGSLDEMAAILNAVADGGFAGVVTTLPDAQKLSESVVGIQENGSDVIVVNSGTVAQADALGAVMYVGQPDYDAAFAAGQRARADGVDSFLCVNDRPEVPAARERCLGFADGLGLDLAGRELRLSDASDAASIAQRLADDGEAEAVFTLGATAAQSALQALANMPADRTIYHATFDLDEVVVQAIQDGRTAFAIDQQQFLQGYMPIVVFANLHRYGVLPANDIDSGPGFVTRETLGLIASHAGTLR</sequence>
<dbReference type="PANTHER" id="PTHR30036">
    <property type="entry name" value="D-XYLOSE-BINDING PERIPLASMIC PROTEIN"/>
    <property type="match status" value="1"/>
</dbReference>
<evidence type="ECO:0000259" key="4">
    <source>
        <dbReference type="Pfam" id="PF13407"/>
    </source>
</evidence>
<gene>
    <name evidence="5" type="ORF">POI8812_01692</name>
</gene>
<dbReference type="OrthoDB" id="257716at2"/>
<dbReference type="SUPFAM" id="SSF53822">
    <property type="entry name" value="Periplasmic binding protein-like I"/>
    <property type="match status" value="1"/>
</dbReference>
<evidence type="ECO:0000313" key="5">
    <source>
        <dbReference type="EMBL" id="SPF29384.1"/>
    </source>
</evidence>
<feature type="chain" id="PRO_5015311210" description="Periplasmic binding protein domain-containing protein" evidence="3">
    <location>
        <begin position="25"/>
        <end position="309"/>
    </location>
</feature>
<evidence type="ECO:0000256" key="1">
    <source>
        <dbReference type="ARBA" id="ARBA00004418"/>
    </source>
</evidence>
<dbReference type="Proteomes" id="UP000244932">
    <property type="component" value="Unassembled WGS sequence"/>
</dbReference>
<evidence type="ECO:0000313" key="6">
    <source>
        <dbReference type="Proteomes" id="UP000244932"/>
    </source>
</evidence>
<feature type="domain" description="Periplasmic binding protein" evidence="4">
    <location>
        <begin position="28"/>
        <end position="275"/>
    </location>
</feature>
<name>A0A2R8AAW8_9RHOB</name>
<dbReference type="InterPro" id="IPR050555">
    <property type="entry name" value="Bact_Solute-Bind_Prot2"/>
</dbReference>
<reference evidence="5 6" key="1">
    <citation type="submission" date="2018-03" db="EMBL/GenBank/DDBJ databases">
        <authorList>
            <person name="Keele B.F."/>
        </authorList>
    </citation>
    <scope>NUCLEOTIDE SEQUENCE [LARGE SCALE GENOMIC DNA]</scope>
    <source>
        <strain evidence="5 6">CeCT 8812</strain>
    </source>
</reference>
<protein>
    <recommendedName>
        <fullName evidence="4">Periplasmic binding protein domain-containing protein</fullName>
    </recommendedName>
</protein>
<dbReference type="Gene3D" id="3.40.50.2300">
    <property type="match status" value="2"/>
</dbReference>
<dbReference type="PANTHER" id="PTHR30036:SF7">
    <property type="entry name" value="ABC TRANSPORTER PERIPLASMIC-BINDING PROTEIN YPHF"/>
    <property type="match status" value="1"/>
</dbReference>
<dbReference type="GO" id="GO:0030246">
    <property type="term" value="F:carbohydrate binding"/>
    <property type="evidence" value="ECO:0007669"/>
    <property type="project" value="TreeGrafter"/>
</dbReference>
<dbReference type="EMBL" id="OMKW01000002">
    <property type="protein sequence ID" value="SPF29384.1"/>
    <property type="molecule type" value="Genomic_DNA"/>
</dbReference>
<dbReference type="InterPro" id="IPR028082">
    <property type="entry name" value="Peripla_BP_I"/>
</dbReference>
<keyword evidence="6" id="KW-1185">Reference proteome</keyword>
<accession>A0A2R8AAW8</accession>
<proteinExistence type="inferred from homology"/>
<evidence type="ECO:0000256" key="3">
    <source>
        <dbReference type="SAM" id="SignalP"/>
    </source>
</evidence>
<organism evidence="5 6">
    <name type="scientific">Pontivivens insulae</name>
    <dbReference type="NCBI Taxonomy" id="1639689"/>
    <lineage>
        <taxon>Bacteria</taxon>
        <taxon>Pseudomonadati</taxon>
        <taxon>Pseudomonadota</taxon>
        <taxon>Alphaproteobacteria</taxon>
        <taxon>Rhodobacterales</taxon>
        <taxon>Paracoccaceae</taxon>
        <taxon>Pontivivens</taxon>
    </lineage>
</organism>
<dbReference type="InterPro" id="IPR025997">
    <property type="entry name" value="SBP_2_dom"/>
</dbReference>
<dbReference type="RefSeq" id="WP_108782087.1">
    <property type="nucleotide sequence ID" value="NZ_OMKW01000002.1"/>
</dbReference>
<evidence type="ECO:0000256" key="2">
    <source>
        <dbReference type="ARBA" id="ARBA00007639"/>
    </source>
</evidence>